<dbReference type="SUPFAM" id="SSF109998">
    <property type="entry name" value="Triger factor/SurA peptide-binding domain-like"/>
    <property type="match status" value="1"/>
</dbReference>
<evidence type="ECO:0000256" key="3">
    <source>
        <dbReference type="ARBA" id="ARBA00023136"/>
    </source>
</evidence>
<dbReference type="GO" id="GO:0005886">
    <property type="term" value="C:plasma membrane"/>
    <property type="evidence" value="ECO:0007669"/>
    <property type="project" value="UniProtKB-SubCell"/>
</dbReference>
<dbReference type="InterPro" id="IPR027304">
    <property type="entry name" value="Trigger_fact/SurA_dom_sf"/>
</dbReference>
<dbReference type="InterPro" id="IPR052029">
    <property type="entry name" value="PpiD_chaperone"/>
</dbReference>
<evidence type="ECO:0000256" key="1">
    <source>
        <dbReference type="ARBA" id="ARBA00004236"/>
    </source>
</evidence>
<comment type="subcellular location">
    <subcellularLocation>
        <location evidence="1">Cell membrane</location>
    </subcellularLocation>
</comment>
<name>A0A2P1P9X7_9RICK</name>
<dbReference type="EMBL" id="CP027845">
    <property type="protein sequence ID" value="AVP88073.1"/>
    <property type="molecule type" value="Genomic_DNA"/>
</dbReference>
<accession>A0A2P1P9X7</accession>
<dbReference type="KEGG" id="ptc:phytr_11480"/>
<organism evidence="5 6">
    <name type="scientific">Candidatus Phycorickettsia trachydisci</name>
    <dbReference type="NCBI Taxonomy" id="2115978"/>
    <lineage>
        <taxon>Bacteria</taxon>
        <taxon>Pseudomonadati</taxon>
        <taxon>Pseudomonadota</taxon>
        <taxon>Alphaproteobacteria</taxon>
        <taxon>Rickettsiales</taxon>
        <taxon>Rickettsiaceae</taxon>
        <taxon>Candidatus Phycorickettsia</taxon>
    </lineage>
</organism>
<dbReference type="Gene3D" id="1.10.4030.10">
    <property type="entry name" value="Porin chaperone SurA, peptide-binding domain"/>
    <property type="match status" value="1"/>
</dbReference>
<dbReference type="Pfam" id="PF13624">
    <property type="entry name" value="SurA_N_3"/>
    <property type="match status" value="1"/>
</dbReference>
<sequence length="470" mass="53829">MLSNLRKLQDSNATKFIILLIVAAFLGLGLSDLIRGSRNASNSDVVSFKQAPNITRQDVFLKMRFFGVDSNTNPAIMEQIILPDLIKEKLLLSVAKKFGLSFNDHSIAEFIKQNPAFQNENKEFDEAKFKEATHRLGLSQELYLAQIHNLLIQNTLHFCFTSIYVPQILRRGLENFYSTDKNITLVKADASKFKIKSSLKQEEIEEFFDQNKESFTLPEMRDISYVILDKDFIKKHMNDKVKSIEECTQTIEDEIDYSGSLELAAEKFNFKLIKLKNQSLEALSSNKELAPLAEQLFTIDMVDIPEVFKISKDQHIIFSVNKISPSHLPELDIVIEQVKERLHKVKSLEAMEKALSNLKTKQELLRFAKQNKFEIKEEIINIRTELKLPTELATSIINTPKAGTILPPLINGDMGYVAYINSIKPNAKLKEEMQKAIIKEARTSYIGDLLFYLNDINEVKINYADPMLKQ</sequence>
<keyword evidence="4" id="KW-0143">Chaperone</keyword>
<dbReference type="PANTHER" id="PTHR47529">
    <property type="entry name" value="PEPTIDYL-PROLYL CIS-TRANS ISOMERASE D"/>
    <property type="match status" value="1"/>
</dbReference>
<keyword evidence="6" id="KW-1185">Reference proteome</keyword>
<reference evidence="5 6" key="1">
    <citation type="submission" date="2018-03" db="EMBL/GenBank/DDBJ databases">
        <title>A gene transfer event suggests a long-term partnership between eustigmatophyte algae and a novel lineage of endosymbiotic bacteria.</title>
        <authorList>
            <person name="Yurchenko T."/>
            <person name="Sevcikova T."/>
            <person name="Pribyl P."/>
            <person name="El Karkouri K."/>
            <person name="Klimes V."/>
            <person name="Amaral R."/>
            <person name="Zbrankova V."/>
            <person name="Kim E."/>
            <person name="Raoult D."/>
            <person name="Santos L.M.A."/>
            <person name="Elias M."/>
        </authorList>
    </citation>
    <scope>NUCLEOTIDE SEQUENCE [LARGE SCALE GENOMIC DNA]</scope>
    <source>
        <strain evidence="5">CCALA 838</strain>
    </source>
</reference>
<dbReference type="Proteomes" id="UP000241762">
    <property type="component" value="Chromosome"/>
</dbReference>
<proteinExistence type="predicted"/>
<evidence type="ECO:0000313" key="6">
    <source>
        <dbReference type="Proteomes" id="UP000241762"/>
    </source>
</evidence>
<evidence type="ECO:0000313" key="5">
    <source>
        <dbReference type="EMBL" id="AVP88073.1"/>
    </source>
</evidence>
<keyword evidence="3" id="KW-0472">Membrane</keyword>
<evidence type="ECO:0008006" key="7">
    <source>
        <dbReference type="Google" id="ProtNLM"/>
    </source>
</evidence>
<evidence type="ECO:0000256" key="2">
    <source>
        <dbReference type="ARBA" id="ARBA00022475"/>
    </source>
</evidence>
<gene>
    <name evidence="5" type="ORF">phytr_11480</name>
</gene>
<evidence type="ECO:0000256" key="4">
    <source>
        <dbReference type="ARBA" id="ARBA00023186"/>
    </source>
</evidence>
<dbReference type="PANTHER" id="PTHR47529:SF1">
    <property type="entry name" value="PERIPLASMIC CHAPERONE PPID"/>
    <property type="match status" value="1"/>
</dbReference>
<protein>
    <recommendedName>
        <fullName evidence="7">Peptidyl-prolyl cis-trans isomerase plp</fullName>
    </recommendedName>
</protein>
<dbReference type="RefSeq" id="WP_106874890.1">
    <property type="nucleotide sequence ID" value="NZ_CP027845.1"/>
</dbReference>
<dbReference type="AlphaFoldDB" id="A0A2P1P9X7"/>
<keyword evidence="2" id="KW-1003">Cell membrane</keyword>
<dbReference type="OrthoDB" id="9768393at2"/>